<dbReference type="RefSeq" id="XP_025353450.1">
    <property type="nucleotide sequence ID" value="XM_025500954.1"/>
</dbReference>
<accession>A0A316V7Z9</accession>
<keyword evidence="4" id="KW-0812">Transmembrane</keyword>
<dbReference type="GO" id="GO:0016020">
    <property type="term" value="C:membrane"/>
    <property type="evidence" value="ECO:0007669"/>
    <property type="project" value="UniProtKB-SubCell"/>
</dbReference>
<organism evidence="6 7">
    <name type="scientific">Meira miltonrushii</name>
    <dbReference type="NCBI Taxonomy" id="1280837"/>
    <lineage>
        <taxon>Eukaryota</taxon>
        <taxon>Fungi</taxon>
        <taxon>Dikarya</taxon>
        <taxon>Basidiomycota</taxon>
        <taxon>Ustilaginomycotina</taxon>
        <taxon>Exobasidiomycetes</taxon>
        <taxon>Exobasidiales</taxon>
        <taxon>Brachybasidiaceae</taxon>
        <taxon>Meira</taxon>
    </lineage>
</organism>
<dbReference type="Gene3D" id="1.20.1250.20">
    <property type="entry name" value="MFS general substrate transporter like domains"/>
    <property type="match status" value="1"/>
</dbReference>
<evidence type="ECO:0000313" key="7">
    <source>
        <dbReference type="Proteomes" id="UP000245771"/>
    </source>
</evidence>
<feature type="transmembrane region" description="Helical" evidence="4">
    <location>
        <begin position="341"/>
        <end position="360"/>
    </location>
</feature>
<gene>
    <name evidence="6" type="ORF">FA14DRAFT_179805</name>
</gene>
<dbReference type="GO" id="GO:0022857">
    <property type="term" value="F:transmembrane transporter activity"/>
    <property type="evidence" value="ECO:0007669"/>
    <property type="project" value="InterPro"/>
</dbReference>
<feature type="compositionally biased region" description="Polar residues" evidence="3">
    <location>
        <begin position="44"/>
        <end position="57"/>
    </location>
</feature>
<dbReference type="EMBL" id="KZ819604">
    <property type="protein sequence ID" value="PWN33148.1"/>
    <property type="molecule type" value="Genomic_DNA"/>
</dbReference>
<feature type="transmembrane region" description="Helical" evidence="4">
    <location>
        <begin position="95"/>
        <end position="118"/>
    </location>
</feature>
<dbReference type="GeneID" id="37022735"/>
<dbReference type="OrthoDB" id="6509908at2759"/>
<feature type="transmembrane region" description="Helical" evidence="4">
    <location>
        <begin position="192"/>
        <end position="213"/>
    </location>
</feature>
<dbReference type="InterPro" id="IPR036259">
    <property type="entry name" value="MFS_trans_sf"/>
</dbReference>
<reference evidence="6 7" key="1">
    <citation type="journal article" date="2018" name="Mol. Biol. Evol.">
        <title>Broad Genomic Sampling Reveals a Smut Pathogenic Ancestry of the Fungal Clade Ustilaginomycotina.</title>
        <authorList>
            <person name="Kijpornyongpan T."/>
            <person name="Mondo S.J."/>
            <person name="Barry K."/>
            <person name="Sandor L."/>
            <person name="Lee J."/>
            <person name="Lipzen A."/>
            <person name="Pangilinan J."/>
            <person name="LaButti K."/>
            <person name="Hainaut M."/>
            <person name="Henrissat B."/>
            <person name="Grigoriev I.V."/>
            <person name="Spatafora J.W."/>
            <person name="Aime M.C."/>
        </authorList>
    </citation>
    <scope>NUCLEOTIDE SEQUENCE [LARGE SCALE GENOMIC DNA]</scope>
    <source>
        <strain evidence="6 7">MCA 3882</strain>
    </source>
</reference>
<feature type="transmembrane region" description="Helical" evidence="4">
    <location>
        <begin position="138"/>
        <end position="156"/>
    </location>
</feature>
<protein>
    <submittedName>
        <fullName evidence="6">MFS general substrate transporter</fullName>
    </submittedName>
</protein>
<keyword evidence="4" id="KW-0472">Membrane</keyword>
<feature type="transmembrane region" description="Helical" evidence="4">
    <location>
        <begin position="434"/>
        <end position="453"/>
    </location>
</feature>
<evidence type="ECO:0000256" key="1">
    <source>
        <dbReference type="ARBA" id="ARBA00004141"/>
    </source>
</evidence>
<dbReference type="Pfam" id="PF07690">
    <property type="entry name" value="MFS_1"/>
    <property type="match status" value="1"/>
</dbReference>
<sequence length="495" mass="54493">MTSPAKIPPPTYQIDDDQILVEQLASVRPSQEISKNVQEDDHSLTASAATSRPQSAYETFRPGRPEEKEDDDHIPPEEENPEKSKSAPPPQATGWAPWSVVLGGHITMFLSFGFLNSFAAFQSYYFNVKLKGYSNSDIAWIGSMQTFWVFAANLFVGPVFDKYGPRPLLFLAAFGFVFGCMMTSLANKYYQIFLAQGVVVGASLGISFITPMACVMQWFHTKNRAAALGIAMSGSSVGGVVWTIVTKNLLDHVGYGWTWRTLGFMGLALFPFSILLVRMPPHVIEAQKALKAKKPELSLDAFLDLNYTTMTLTLCLFVLGFMPLLFYFPELAGYHGSSRNMQFYSISILNAVSFFGRMGMPILSQWTGVWNTSIVCLTFTSVVAFCCMAVDSSEGAIVAASFFGLTSGAALSLIVSCVPMCIPNFSKLGTQMGQMFFVASICGLLTGSIGGWIMDTKKHGNWKALEGYVGGCLLFVVACLIFIRNRLQPNWRKIY</sequence>
<dbReference type="InParanoid" id="A0A316V7Z9"/>
<comment type="similarity">
    <text evidence="2">Belongs to the major facilitator superfamily. Monocarboxylate porter (TC 2.A.1.13) family.</text>
</comment>
<evidence type="ECO:0000313" key="6">
    <source>
        <dbReference type="EMBL" id="PWN33148.1"/>
    </source>
</evidence>
<proteinExistence type="inferred from homology"/>
<dbReference type="InterPro" id="IPR020846">
    <property type="entry name" value="MFS_dom"/>
</dbReference>
<dbReference type="InterPro" id="IPR011701">
    <property type="entry name" value="MFS"/>
</dbReference>
<dbReference type="PANTHER" id="PTHR11360:SF319">
    <property type="entry name" value="MAJOR FACILITATOR SUPERFAMILY (MFS) PROFILE DOMAIN-CONTAINING PROTEIN"/>
    <property type="match status" value="1"/>
</dbReference>
<feature type="transmembrane region" description="Helical" evidence="4">
    <location>
        <begin position="257"/>
        <end position="277"/>
    </location>
</feature>
<evidence type="ECO:0000256" key="2">
    <source>
        <dbReference type="ARBA" id="ARBA00006727"/>
    </source>
</evidence>
<evidence type="ECO:0000256" key="4">
    <source>
        <dbReference type="SAM" id="Phobius"/>
    </source>
</evidence>
<feature type="region of interest" description="Disordered" evidence="3">
    <location>
        <begin position="30"/>
        <end position="92"/>
    </location>
</feature>
<dbReference type="AlphaFoldDB" id="A0A316V7Z9"/>
<dbReference type="PANTHER" id="PTHR11360">
    <property type="entry name" value="MONOCARBOXYLATE TRANSPORTER"/>
    <property type="match status" value="1"/>
</dbReference>
<dbReference type="PROSITE" id="PS50850">
    <property type="entry name" value="MFS"/>
    <property type="match status" value="1"/>
</dbReference>
<dbReference type="Proteomes" id="UP000245771">
    <property type="component" value="Unassembled WGS sequence"/>
</dbReference>
<feature type="transmembrane region" description="Helical" evidence="4">
    <location>
        <begin position="465"/>
        <end position="483"/>
    </location>
</feature>
<comment type="subcellular location">
    <subcellularLocation>
        <location evidence="1">Membrane</location>
        <topology evidence="1">Multi-pass membrane protein</topology>
    </subcellularLocation>
</comment>
<name>A0A316V7Z9_9BASI</name>
<feature type="transmembrane region" description="Helical" evidence="4">
    <location>
        <begin position="397"/>
        <end position="422"/>
    </location>
</feature>
<feature type="transmembrane region" description="Helical" evidence="4">
    <location>
        <begin position="225"/>
        <end position="245"/>
    </location>
</feature>
<feature type="compositionally biased region" description="Basic and acidic residues" evidence="3">
    <location>
        <begin position="61"/>
        <end position="85"/>
    </location>
</feature>
<feature type="transmembrane region" description="Helical" evidence="4">
    <location>
        <begin position="372"/>
        <end position="391"/>
    </location>
</feature>
<evidence type="ECO:0000259" key="5">
    <source>
        <dbReference type="PROSITE" id="PS50850"/>
    </source>
</evidence>
<dbReference type="SUPFAM" id="SSF103473">
    <property type="entry name" value="MFS general substrate transporter"/>
    <property type="match status" value="1"/>
</dbReference>
<keyword evidence="4" id="KW-1133">Transmembrane helix</keyword>
<evidence type="ECO:0000256" key="3">
    <source>
        <dbReference type="SAM" id="MobiDB-lite"/>
    </source>
</evidence>
<feature type="domain" description="Major facilitator superfamily (MFS) profile" evidence="5">
    <location>
        <begin position="97"/>
        <end position="488"/>
    </location>
</feature>
<keyword evidence="7" id="KW-1185">Reference proteome</keyword>
<dbReference type="InterPro" id="IPR050327">
    <property type="entry name" value="Proton-linked_MCT"/>
</dbReference>
<feature type="transmembrane region" description="Helical" evidence="4">
    <location>
        <begin position="168"/>
        <end position="186"/>
    </location>
</feature>
<feature type="transmembrane region" description="Helical" evidence="4">
    <location>
        <begin position="297"/>
        <end position="321"/>
    </location>
</feature>